<dbReference type="InterPro" id="IPR045394">
    <property type="entry name" value="Abhydrolase_dom"/>
</dbReference>
<reference evidence="3" key="1">
    <citation type="journal article" date="2013" name="Stand. Genomic Sci.">
        <title>Complete genome sequence of Coriobacterium glomerans type strain (PW2(T)) from the midgut of Pyrrhocoris apterus L. (red soldier bug).</title>
        <authorList>
            <person name="Stackebrandt E."/>
            <person name="Zeytun A."/>
            <person name="Lapidus A."/>
            <person name="Nolan M."/>
            <person name="Lucas S."/>
            <person name="Hammon N."/>
            <person name="Deshpande S."/>
            <person name="Cheng J.F."/>
            <person name="Tapia R."/>
            <person name="Goodwin L.A."/>
            <person name="Pitluck S."/>
            <person name="Liolios K."/>
            <person name="Pagani I."/>
            <person name="Ivanova N."/>
            <person name="Mavromatis K."/>
            <person name="Mikhailova N."/>
            <person name="Huntemann M."/>
            <person name="Pati A."/>
            <person name="Chen A."/>
            <person name="Palaniappan K."/>
            <person name="Chang Y.J."/>
            <person name="Land M."/>
            <person name="Hauser L."/>
            <person name="Rohde M."/>
            <person name="Pukall R."/>
            <person name="Goker M."/>
            <person name="Detter J.C."/>
            <person name="Woyke T."/>
            <person name="Bristow J."/>
            <person name="Eisen J.A."/>
            <person name="Markowitz V."/>
            <person name="Hugenholtz P."/>
            <person name="Kyrpides N.C."/>
            <person name="Klenk H.P."/>
        </authorList>
    </citation>
    <scope>NUCLEOTIDE SEQUENCE</scope>
    <source>
        <strain evidence="3">ATCC 49209 / DSM 20642 / JCM 10262 / PW2</strain>
    </source>
</reference>
<dbReference type="Proteomes" id="UP000006851">
    <property type="component" value="Chromosome"/>
</dbReference>
<dbReference type="Pfam" id="PF20091">
    <property type="entry name" value="Abhydrolase_10"/>
    <property type="match status" value="1"/>
</dbReference>
<dbReference type="eggNOG" id="ENOG502Z97Z">
    <property type="taxonomic scope" value="Bacteria"/>
</dbReference>
<dbReference type="HOGENOM" id="CLU_040631_0_0_11"/>
<dbReference type="AlphaFoldDB" id="F2N940"/>
<feature type="domain" description="Alpha/beta hydrolase" evidence="1">
    <location>
        <begin position="8"/>
        <end position="479"/>
    </location>
</feature>
<protein>
    <recommendedName>
        <fullName evidence="1">Alpha/beta hydrolase domain-containing protein</fullName>
    </recommendedName>
</protein>
<proteinExistence type="predicted"/>
<evidence type="ECO:0000259" key="1">
    <source>
        <dbReference type="Pfam" id="PF20091"/>
    </source>
</evidence>
<dbReference type="RefSeq" id="WP_013709458.1">
    <property type="nucleotide sequence ID" value="NC_015389.1"/>
</dbReference>
<evidence type="ECO:0000313" key="2">
    <source>
        <dbReference type="EMBL" id="AEB07716.1"/>
    </source>
</evidence>
<name>F2N940_CORGP</name>
<evidence type="ECO:0000313" key="3">
    <source>
        <dbReference type="Proteomes" id="UP000006851"/>
    </source>
</evidence>
<dbReference type="STRING" id="700015.Corgl_1617"/>
<dbReference type="EMBL" id="CP002628">
    <property type="protein sequence ID" value="AEB07716.1"/>
    <property type="molecule type" value="Genomic_DNA"/>
</dbReference>
<dbReference type="OrthoDB" id="1971292at2"/>
<accession>F2N940</accession>
<dbReference type="KEGG" id="cgo:Corgl_1617"/>
<sequence>MISHIEEIPITPASYPFSSAERYCELSKRGYVEREYYIQGTANVYRSISNGPLVEIRTSDAPYINRCIVRTPTDPGAASGNVVVEIINPTSFMEIERMWILGHREFLRSGDIYVGITSKPNTIAKLIEFDGKRYGRLSWANPTPDVPFTFDPDELIRSGVAQPDLDPRYETGLFWDMLIDLARVLRSDAPQNPIRDFRRDLICLSGWSQSGSYLLRYINSFAEMADSGPEGQVFDAYLAGGAVHSLVVPVNQYESGRSYAPELRRVERCRQPLIAVQTESENGRMQGWRTYIDDSDRSDFRYRCYEVAGASHDTRYTYVDYYRDDEDLKRIDHLPAYTGKHAHPNDYPSEILIAAAFRNLFRWVRTGAGPTRCPRIPVDAYGENIRDAFGNSIGGLRTCLLDYPCARFCNTSRVEIGQGTVDKNSTVDGLFGHREPFSQNMLIELYGTLDHYRELCEQSTREQVSRGFVCKEDADALVEAAVRAAVAGGLV</sequence>
<keyword evidence="3" id="KW-1185">Reference proteome</keyword>
<gene>
    <name evidence="2" type="ordered locus">Corgl_1617</name>
</gene>
<organism evidence="2 3">
    <name type="scientific">Coriobacterium glomerans (strain ATCC 49209 / DSM 20642 / JCM 10262 / PW2)</name>
    <dbReference type="NCBI Taxonomy" id="700015"/>
    <lineage>
        <taxon>Bacteria</taxon>
        <taxon>Bacillati</taxon>
        <taxon>Actinomycetota</taxon>
        <taxon>Coriobacteriia</taxon>
        <taxon>Coriobacteriales</taxon>
        <taxon>Coriobacteriaceae</taxon>
        <taxon>Coriobacterium</taxon>
    </lineage>
</organism>